<comment type="caution">
    <text evidence="2">The sequence shown here is derived from an EMBL/GenBank/DDBJ whole genome shotgun (WGS) entry which is preliminary data.</text>
</comment>
<dbReference type="AlphaFoldDB" id="A0A4S3MPF9"/>
<proteinExistence type="predicted"/>
<sequence>MTETLPGGDEMPPRDLIEVAEGLVAAAASDLWELHERVRTGELQTLKEALAAARELRAACQTLMDERAKVEKLRKQVAGVTTGHAFDFGAARDEIGRRLACLRDAGDG</sequence>
<protein>
    <submittedName>
        <fullName evidence="2">Uncharacterized protein</fullName>
    </submittedName>
</protein>
<evidence type="ECO:0000256" key="1">
    <source>
        <dbReference type="SAM" id="Coils"/>
    </source>
</evidence>
<evidence type="ECO:0000313" key="2">
    <source>
        <dbReference type="EMBL" id="THD84366.1"/>
    </source>
</evidence>
<name>A0A4S3MPF9_9RHOB</name>
<keyword evidence="1" id="KW-0175">Coiled coil</keyword>
<organism evidence="2 3">
    <name type="scientific">Aliigemmobacter aestuarii</name>
    <dbReference type="NCBI Taxonomy" id="1445661"/>
    <lineage>
        <taxon>Bacteria</taxon>
        <taxon>Pseudomonadati</taxon>
        <taxon>Pseudomonadota</taxon>
        <taxon>Alphaproteobacteria</taxon>
        <taxon>Rhodobacterales</taxon>
        <taxon>Paracoccaceae</taxon>
        <taxon>Aliigemmobacter</taxon>
    </lineage>
</organism>
<evidence type="ECO:0000313" key="3">
    <source>
        <dbReference type="Proteomes" id="UP000309450"/>
    </source>
</evidence>
<dbReference type="EMBL" id="SSND01000001">
    <property type="protein sequence ID" value="THD84366.1"/>
    <property type="molecule type" value="Genomic_DNA"/>
</dbReference>
<gene>
    <name evidence="2" type="ORF">E7811_01015</name>
</gene>
<dbReference type="OrthoDB" id="7873197at2"/>
<dbReference type="RefSeq" id="WP_136392747.1">
    <property type="nucleotide sequence ID" value="NZ_SSND01000001.1"/>
</dbReference>
<dbReference type="Proteomes" id="UP000309450">
    <property type="component" value="Unassembled WGS sequence"/>
</dbReference>
<keyword evidence="3" id="KW-1185">Reference proteome</keyword>
<reference evidence="2 3" key="1">
    <citation type="submission" date="2019-04" db="EMBL/GenBank/DDBJ databases">
        <title>Draft genome sequence of Gemmobacter aestuarii sp. nov.</title>
        <authorList>
            <person name="Hameed A."/>
            <person name="Lin S.-Y."/>
            <person name="Shahina M."/>
            <person name="Lai W.-A."/>
            <person name="Young C.-C."/>
        </authorList>
    </citation>
    <scope>NUCLEOTIDE SEQUENCE [LARGE SCALE GENOMIC DNA]</scope>
    <source>
        <strain evidence="2 3">CC-PW-75</strain>
    </source>
</reference>
<accession>A0A4S3MPF9</accession>
<feature type="coiled-coil region" evidence="1">
    <location>
        <begin position="46"/>
        <end position="76"/>
    </location>
</feature>